<keyword evidence="3" id="KW-0285">Flavoprotein</keyword>
<evidence type="ECO:0000256" key="2">
    <source>
        <dbReference type="ARBA" id="ARBA00012637"/>
    </source>
</evidence>
<evidence type="ECO:0000256" key="4">
    <source>
        <dbReference type="ARBA" id="ARBA00022827"/>
    </source>
</evidence>
<evidence type="ECO:0000256" key="1">
    <source>
        <dbReference type="ARBA" id="ARBA00005272"/>
    </source>
</evidence>
<dbReference type="Pfam" id="PF07992">
    <property type="entry name" value="Pyr_redox_2"/>
    <property type="match status" value="1"/>
</dbReference>
<dbReference type="OrthoDB" id="9784880at2"/>
<dbReference type="PANTHER" id="PTHR43706:SF47">
    <property type="entry name" value="EXTERNAL NADH-UBIQUINONE OXIDOREDUCTASE 1, MITOCHONDRIAL-RELATED"/>
    <property type="match status" value="1"/>
</dbReference>
<proteinExistence type="inferred from homology"/>
<dbReference type="InterPro" id="IPR023753">
    <property type="entry name" value="FAD/NAD-binding_dom"/>
</dbReference>
<dbReference type="InterPro" id="IPR036188">
    <property type="entry name" value="FAD/NAD-bd_sf"/>
</dbReference>
<dbReference type="InterPro" id="IPR054585">
    <property type="entry name" value="NDH2-like_C"/>
</dbReference>
<evidence type="ECO:0000313" key="12">
    <source>
        <dbReference type="Proteomes" id="UP000322917"/>
    </source>
</evidence>
<evidence type="ECO:0000313" key="11">
    <source>
        <dbReference type="EMBL" id="SHI85575.1"/>
    </source>
</evidence>
<evidence type="ECO:0000256" key="8">
    <source>
        <dbReference type="ARBA" id="ARBA00047599"/>
    </source>
</evidence>
<dbReference type="EC" id="1.6.5.9" evidence="2"/>
<feature type="domain" description="FAD/NAD(P)-binding" evidence="9">
    <location>
        <begin position="8"/>
        <end position="324"/>
    </location>
</feature>
<dbReference type="RefSeq" id="WP_149734031.1">
    <property type="nucleotide sequence ID" value="NZ_FQZD01000008.1"/>
</dbReference>
<dbReference type="Pfam" id="PF22366">
    <property type="entry name" value="NDH2_C"/>
    <property type="match status" value="1"/>
</dbReference>
<dbReference type="Gene3D" id="3.50.50.100">
    <property type="match status" value="1"/>
</dbReference>
<protein>
    <recommendedName>
        <fullName evidence="2">NADH:ubiquinone reductase (non-electrogenic)</fullName>
        <ecNumber evidence="2">1.6.5.9</ecNumber>
    </recommendedName>
</protein>
<evidence type="ECO:0000256" key="5">
    <source>
        <dbReference type="ARBA" id="ARBA00022946"/>
    </source>
</evidence>
<dbReference type="GO" id="GO:0050136">
    <property type="term" value="F:NADH dehydrogenase (quinone) (non-electrogenic) activity"/>
    <property type="evidence" value="ECO:0007669"/>
    <property type="project" value="UniProtKB-EC"/>
</dbReference>
<evidence type="ECO:0000256" key="6">
    <source>
        <dbReference type="ARBA" id="ARBA00023002"/>
    </source>
</evidence>
<keyword evidence="5" id="KW-0809">Transit peptide</keyword>
<dbReference type="AlphaFoldDB" id="A0A1M6EJ92"/>
<keyword evidence="7" id="KW-0520">NAD</keyword>
<dbReference type="PRINTS" id="PR00368">
    <property type="entry name" value="FADPNR"/>
</dbReference>
<accession>A0A1M6EJ92</accession>
<reference evidence="11 12" key="1">
    <citation type="submission" date="2016-11" db="EMBL/GenBank/DDBJ databases">
        <authorList>
            <person name="Varghese N."/>
            <person name="Submissions S."/>
        </authorList>
    </citation>
    <scope>NUCLEOTIDE SEQUENCE [LARGE SCALE GENOMIC DNA]</scope>
    <source>
        <strain evidence="11 12">DSM 15287</strain>
    </source>
</reference>
<name>A0A1M6EJ92_9FIRM</name>
<organism evidence="11 12">
    <name type="scientific">Propionispora hippei DSM 15287</name>
    <dbReference type="NCBI Taxonomy" id="1123003"/>
    <lineage>
        <taxon>Bacteria</taxon>
        <taxon>Bacillati</taxon>
        <taxon>Bacillota</taxon>
        <taxon>Negativicutes</taxon>
        <taxon>Selenomonadales</taxon>
        <taxon>Sporomusaceae</taxon>
        <taxon>Propionispora</taxon>
    </lineage>
</organism>
<sequence length="423" mass="46989">MGENNRPHVVIIGGGFGGLKAAQSLAHAPVRVTLVEKRNYQLFQPLLYQVATAELEPSDIAYPLRDILRYQKNIEFRMTRVSKIDADNKKVMTIDGKDITYDYLIIASGGSSNFFGMQSIEENAFGLKDMEDAIGLRNHILSMVERAEYEEDPEVRKALLTFVVVGGGPTGVETAGAISELMSMVLVKDFPRLNLKEVKVILLEAATCLLPVMPQHHRDYTVEILRKKKVDVRLEAKVVDFNGERVLLAGDEVIPSHTLVWGAGVQAASVARESGLKLASMRRIAVTSTLQVESHPEVYAIGDSSHFEQDGRPLPMIAPVATQGAAVVAKNICHAIKGEAQETFVYKDPGAMAIIGRNVAVARMGNWEPTGFVAWLLWLVVHVIRLVGARNRIITVINWAWEYFFYDRSVRLIMPNVNKQIKE</sequence>
<evidence type="ECO:0000259" key="9">
    <source>
        <dbReference type="Pfam" id="PF07992"/>
    </source>
</evidence>
<comment type="catalytic activity">
    <reaction evidence="8">
        <text>a quinone + NADH + H(+) = a quinol + NAD(+)</text>
        <dbReference type="Rhea" id="RHEA:46160"/>
        <dbReference type="ChEBI" id="CHEBI:15378"/>
        <dbReference type="ChEBI" id="CHEBI:24646"/>
        <dbReference type="ChEBI" id="CHEBI:57540"/>
        <dbReference type="ChEBI" id="CHEBI:57945"/>
        <dbReference type="ChEBI" id="CHEBI:132124"/>
        <dbReference type="EC" id="1.6.5.9"/>
    </reaction>
</comment>
<dbReference type="SUPFAM" id="SSF51905">
    <property type="entry name" value="FAD/NAD(P)-binding domain"/>
    <property type="match status" value="2"/>
</dbReference>
<feature type="domain" description="External alternative NADH-ubiquinone oxidoreductase-like C-terminal" evidence="10">
    <location>
        <begin position="350"/>
        <end position="405"/>
    </location>
</feature>
<keyword evidence="6" id="KW-0560">Oxidoreductase</keyword>
<dbReference type="PRINTS" id="PR00411">
    <property type="entry name" value="PNDRDTASEI"/>
</dbReference>
<evidence type="ECO:0000259" key="10">
    <source>
        <dbReference type="Pfam" id="PF22366"/>
    </source>
</evidence>
<gene>
    <name evidence="11" type="ORF">SAMN02745170_01211</name>
</gene>
<evidence type="ECO:0000256" key="3">
    <source>
        <dbReference type="ARBA" id="ARBA00022630"/>
    </source>
</evidence>
<dbReference type="Proteomes" id="UP000322917">
    <property type="component" value="Unassembled WGS sequence"/>
</dbReference>
<dbReference type="PANTHER" id="PTHR43706">
    <property type="entry name" value="NADH DEHYDROGENASE"/>
    <property type="match status" value="1"/>
</dbReference>
<comment type="similarity">
    <text evidence="1">Belongs to the NADH dehydrogenase family.</text>
</comment>
<keyword evidence="4" id="KW-0274">FAD</keyword>
<dbReference type="EMBL" id="FQZD01000008">
    <property type="protein sequence ID" value="SHI85575.1"/>
    <property type="molecule type" value="Genomic_DNA"/>
</dbReference>
<evidence type="ECO:0000256" key="7">
    <source>
        <dbReference type="ARBA" id="ARBA00023027"/>
    </source>
</evidence>
<keyword evidence="12" id="KW-1185">Reference proteome</keyword>
<dbReference type="InterPro" id="IPR045024">
    <property type="entry name" value="NDH-2"/>
</dbReference>